<evidence type="ECO:0000313" key="2">
    <source>
        <dbReference type="Proteomes" id="UP000202282"/>
    </source>
</evidence>
<dbReference type="Pfam" id="PF07722">
    <property type="entry name" value="Peptidase_C26"/>
    <property type="match status" value="1"/>
</dbReference>
<dbReference type="Gene3D" id="3.40.50.880">
    <property type="match status" value="1"/>
</dbReference>
<evidence type="ECO:0000313" key="1">
    <source>
        <dbReference type="EMBL" id="AJT60769.1"/>
    </source>
</evidence>
<dbReference type="Proteomes" id="UP000202282">
    <property type="component" value="Segment"/>
</dbReference>
<dbReference type="InterPro" id="IPR011697">
    <property type="entry name" value="Peptidase_C26"/>
</dbReference>
<accession>A0A0R6CN44</accession>
<keyword evidence="2" id="KW-1185">Reference proteome</keyword>
<name>A0A0R6CN44_9CAUD</name>
<dbReference type="RefSeq" id="YP_009168448.1">
    <property type="nucleotide sequence ID" value="NC_027988.2"/>
</dbReference>
<dbReference type="GO" id="GO:0016740">
    <property type="term" value="F:transferase activity"/>
    <property type="evidence" value="ECO:0007669"/>
    <property type="project" value="UniProtKB-KW"/>
</dbReference>
<dbReference type="GO" id="GO:0016787">
    <property type="term" value="F:hydrolase activity"/>
    <property type="evidence" value="ECO:0007669"/>
    <property type="project" value="InterPro"/>
</dbReference>
<dbReference type="EMBL" id="KP774835">
    <property type="protein sequence ID" value="AJT60769.1"/>
    <property type="molecule type" value="Genomic_DNA"/>
</dbReference>
<dbReference type="InterPro" id="IPR029062">
    <property type="entry name" value="Class_I_gatase-like"/>
</dbReference>
<dbReference type="GeneID" id="26040391"/>
<dbReference type="OrthoDB" id="20578at10239"/>
<dbReference type="KEGG" id="vg:26040391"/>
<reference evidence="1 2" key="1">
    <citation type="journal article" date="2015" name="Genome Announc.">
        <title>Complete Genome Sequence of Citrobacter Phage CVT22 Isolated from the Gut of the Formosan Subterranean Termite, Coptotermes formosanus Shiraki.</title>
        <authorList>
            <person name="Tikhe C.V."/>
            <person name="Martin T.M."/>
            <person name="Gissendanner C.R."/>
            <person name="Husseneder C."/>
        </authorList>
    </citation>
    <scope>NUCLEOTIDE SEQUENCE [LARGE SCALE GENOMIC DNA]</scope>
</reference>
<proteinExistence type="predicted"/>
<organism evidence="1 2">
    <name type="scientific">Citrobacter phage CVT22</name>
    <dbReference type="NCBI Taxonomy" id="1622234"/>
    <lineage>
        <taxon>Viruses</taxon>
        <taxon>Duplodnaviria</taxon>
        <taxon>Heunggongvirae</taxon>
        <taxon>Uroviricota</taxon>
        <taxon>Caudoviricetes</taxon>
        <taxon>Zobellviridae</taxon>
        <taxon>Citrovirus</taxon>
        <taxon>Citrovirus coptotermitis</taxon>
    </lineage>
</organism>
<dbReference type="SUPFAM" id="SSF52317">
    <property type="entry name" value="Class I glutamine amidotransferase-like"/>
    <property type="match status" value="1"/>
</dbReference>
<protein>
    <submittedName>
        <fullName evidence="1">Amidotransferase</fullName>
    </submittedName>
</protein>
<sequence length="214" mass="24239">MNIYIVGGGYAYAKMYENFGDTLVNSVEEADIIQFTGGEDVTPSWYQEHSHYSTYSNERRDDRELATWEQAFALGKFCVGICRGGQFLNVVNGGTMWQDVDGHAIHGTHGVLDILTGRVIECTSTHHQMMKAGKEGILVAKSAEMLSSSKRFMTGLHQEPQEQIARGVELETESVYYPATRSLCFQPHPEIVRQGHPCQEYFFELLGRYYHEQV</sequence>